<protein>
    <submittedName>
        <fullName evidence="2">Uncharacterized protein</fullName>
    </submittedName>
</protein>
<feature type="compositionally biased region" description="Basic and acidic residues" evidence="1">
    <location>
        <begin position="99"/>
        <end position="109"/>
    </location>
</feature>
<feature type="region of interest" description="Disordered" evidence="1">
    <location>
        <begin position="1"/>
        <end position="207"/>
    </location>
</feature>
<evidence type="ECO:0000313" key="2">
    <source>
        <dbReference type="EMBL" id="KAG0314191.1"/>
    </source>
</evidence>
<evidence type="ECO:0000313" key="3">
    <source>
        <dbReference type="Proteomes" id="UP000823405"/>
    </source>
</evidence>
<dbReference type="OrthoDB" id="7608935at2759"/>
<dbReference type="AlphaFoldDB" id="A0A9P6R7N6"/>
<feature type="compositionally biased region" description="Polar residues" evidence="1">
    <location>
        <begin position="72"/>
        <end position="85"/>
    </location>
</feature>
<accession>A0A9P6R7N6</accession>
<feature type="compositionally biased region" description="Acidic residues" evidence="1">
    <location>
        <begin position="197"/>
        <end position="207"/>
    </location>
</feature>
<feature type="compositionally biased region" description="Acidic residues" evidence="1">
    <location>
        <begin position="139"/>
        <end position="153"/>
    </location>
</feature>
<dbReference type="Proteomes" id="UP000823405">
    <property type="component" value="Unassembled WGS sequence"/>
</dbReference>
<feature type="compositionally biased region" description="Acidic residues" evidence="1">
    <location>
        <begin position="87"/>
        <end position="98"/>
    </location>
</feature>
<feature type="compositionally biased region" description="Polar residues" evidence="1">
    <location>
        <begin position="110"/>
        <end position="131"/>
    </location>
</feature>
<comment type="caution">
    <text evidence="2">The sequence shown here is derived from an EMBL/GenBank/DDBJ whole genome shotgun (WGS) entry which is preliminary data.</text>
</comment>
<name>A0A9P6R7N6_9FUNG</name>
<keyword evidence="3" id="KW-1185">Reference proteome</keyword>
<feature type="compositionally biased region" description="Acidic residues" evidence="1">
    <location>
        <begin position="160"/>
        <end position="175"/>
    </location>
</feature>
<proteinExistence type="predicted"/>
<feature type="compositionally biased region" description="Basic and acidic residues" evidence="1">
    <location>
        <begin position="176"/>
        <end position="188"/>
    </location>
</feature>
<dbReference type="EMBL" id="JAAAIN010000461">
    <property type="protein sequence ID" value="KAG0314191.1"/>
    <property type="molecule type" value="Genomic_DNA"/>
</dbReference>
<reference evidence="2" key="1">
    <citation type="journal article" date="2020" name="Fungal Divers.">
        <title>Resolving the Mortierellaceae phylogeny through synthesis of multi-gene phylogenetics and phylogenomics.</title>
        <authorList>
            <person name="Vandepol N."/>
            <person name="Liber J."/>
            <person name="Desiro A."/>
            <person name="Na H."/>
            <person name="Kennedy M."/>
            <person name="Barry K."/>
            <person name="Grigoriev I.V."/>
            <person name="Miller A.N."/>
            <person name="O'Donnell K."/>
            <person name="Stajich J.E."/>
            <person name="Bonito G."/>
        </authorList>
    </citation>
    <scope>NUCLEOTIDE SEQUENCE</scope>
    <source>
        <strain evidence="2">NVP60</strain>
    </source>
</reference>
<evidence type="ECO:0000256" key="1">
    <source>
        <dbReference type="SAM" id="MobiDB-lite"/>
    </source>
</evidence>
<gene>
    <name evidence="2" type="ORF">BGZ97_009542</name>
</gene>
<organism evidence="2 3">
    <name type="scientific">Linnemannia gamsii</name>
    <dbReference type="NCBI Taxonomy" id="64522"/>
    <lineage>
        <taxon>Eukaryota</taxon>
        <taxon>Fungi</taxon>
        <taxon>Fungi incertae sedis</taxon>
        <taxon>Mucoromycota</taxon>
        <taxon>Mortierellomycotina</taxon>
        <taxon>Mortierellomycetes</taxon>
        <taxon>Mortierellales</taxon>
        <taxon>Mortierellaceae</taxon>
        <taxon>Linnemannia</taxon>
    </lineage>
</organism>
<sequence>MLGHIHYSTNVYKKIGTGAKSVNNQETDSSNEDDDDDSKGSNGYLAEANTPAEDYFKSAMQGAEEDSDTDQRGSTSALTNKTSDIQALDDDEDDEEEESKYKVERKRDTQMNSSAVDTQIGQNGKSASKPNDSVSQSDSDMDLSDSEGEDDTPQESAVVLDDEEDTFSDSDDDQSGVDHEGLDEHFLDLTKTVSGGQEDDNDYDPDAELGHLDDKKFQVLAAFVCVDIDVFEK</sequence>